<dbReference type="EMBL" id="CAFBMR010000017">
    <property type="protein sequence ID" value="CAB4909340.1"/>
    <property type="molecule type" value="Genomic_DNA"/>
</dbReference>
<accession>A0A6J7GYH3</accession>
<proteinExistence type="predicted"/>
<dbReference type="AlphaFoldDB" id="A0A6J7GYH3"/>
<gene>
    <name evidence="1" type="ORF">UFOPK3610_00671</name>
</gene>
<organism evidence="1">
    <name type="scientific">freshwater metagenome</name>
    <dbReference type="NCBI Taxonomy" id="449393"/>
    <lineage>
        <taxon>unclassified sequences</taxon>
        <taxon>metagenomes</taxon>
        <taxon>ecological metagenomes</taxon>
    </lineage>
</organism>
<sequence>MTLLDQTYPGLRSHKYRSIHGSAGEDVWDSYVESHTPSAWRIFWYYGPSSDVITIITIGPHP</sequence>
<evidence type="ECO:0000313" key="1">
    <source>
        <dbReference type="EMBL" id="CAB4909340.1"/>
    </source>
</evidence>
<reference evidence="1" key="1">
    <citation type="submission" date="2020-05" db="EMBL/GenBank/DDBJ databases">
        <authorList>
            <person name="Chiriac C."/>
            <person name="Salcher M."/>
            <person name="Ghai R."/>
            <person name="Kavagutti S V."/>
        </authorList>
    </citation>
    <scope>NUCLEOTIDE SEQUENCE</scope>
</reference>
<protein>
    <submittedName>
        <fullName evidence="1">Unannotated protein</fullName>
    </submittedName>
</protein>
<name>A0A6J7GYH3_9ZZZZ</name>